<protein>
    <recommendedName>
        <fullName evidence="3">DUF1573 domain-containing protein</fullName>
    </recommendedName>
</protein>
<dbReference type="KEGG" id="hprf:HLPR_24910"/>
<proteinExistence type="predicted"/>
<sequence>MKKTDLKKFQETVDDVLIRHVSILDVVTKLQESGAKVNRSTIKTITSCGCIKLNTTSLDKKVPSDMDYEELKNYKLTHTDGDVCPVCKEKIEQEIGNHLFYLSALCNHFNLDLEDILDKEYNRISTLGKFSLY</sequence>
<dbReference type="Gene3D" id="1.10.287.1080">
    <property type="entry name" value="MazG-like"/>
    <property type="match status" value="1"/>
</dbReference>
<dbReference type="SUPFAM" id="SSF101386">
    <property type="entry name" value="all-alpha NTP pyrophosphatases"/>
    <property type="match status" value="1"/>
</dbReference>
<accession>A0AAU9EUN7</accession>
<evidence type="ECO:0000313" key="2">
    <source>
        <dbReference type="Proteomes" id="UP001321786"/>
    </source>
</evidence>
<name>A0AAU9EUN7_9FIRM</name>
<organism evidence="1 2">
    <name type="scientific">Helicovermis profundi</name>
    <dbReference type="NCBI Taxonomy" id="3065157"/>
    <lineage>
        <taxon>Bacteria</taxon>
        <taxon>Bacillati</taxon>
        <taxon>Bacillota</taxon>
        <taxon>Clostridia</taxon>
        <taxon>Helicovermis</taxon>
    </lineage>
</organism>
<reference evidence="1 2" key="1">
    <citation type="submission" date="2023-08" db="EMBL/GenBank/DDBJ databases">
        <title>Helicovermis profunda gen. nov., sp. nov., a novel mesophilic, fermentative bacterium within the Bacillota from a deep-sea hydrothermal vent chimney.</title>
        <authorList>
            <person name="Miyazaki U."/>
            <person name="Mizutani D."/>
            <person name="Hashimoto Y."/>
            <person name="Tame A."/>
            <person name="Sawayama S."/>
            <person name="Miyazaki J."/>
            <person name="Takai K."/>
            <person name="Nakagawa S."/>
        </authorList>
    </citation>
    <scope>NUCLEOTIDE SEQUENCE [LARGE SCALE GENOMIC DNA]</scope>
    <source>
        <strain evidence="1 2">S502</strain>
    </source>
</reference>
<dbReference type="AlphaFoldDB" id="A0AAU9EUN7"/>
<dbReference type="EMBL" id="AP028654">
    <property type="protein sequence ID" value="BEP30160.1"/>
    <property type="molecule type" value="Genomic_DNA"/>
</dbReference>
<evidence type="ECO:0008006" key="3">
    <source>
        <dbReference type="Google" id="ProtNLM"/>
    </source>
</evidence>
<gene>
    <name evidence="1" type="ORF">HLPR_24910</name>
</gene>
<evidence type="ECO:0000313" key="1">
    <source>
        <dbReference type="EMBL" id="BEP30160.1"/>
    </source>
</evidence>
<keyword evidence="2" id="KW-1185">Reference proteome</keyword>
<dbReference type="Proteomes" id="UP001321786">
    <property type="component" value="Chromosome"/>
</dbReference>
<dbReference type="RefSeq" id="WP_338535759.1">
    <property type="nucleotide sequence ID" value="NZ_AP028654.1"/>
</dbReference>